<proteinExistence type="predicted"/>
<feature type="region of interest" description="Disordered" evidence="1">
    <location>
        <begin position="344"/>
        <end position="373"/>
    </location>
</feature>
<evidence type="ECO:0000256" key="1">
    <source>
        <dbReference type="SAM" id="MobiDB-lite"/>
    </source>
</evidence>
<sequence>MSIIFQDNQPQGYFPRGENWLHELPFLPHGWETTNSQGSGSLKHAAMKALLKDQSQLKAELFEIVPWHLAKYLWDALARCNKQTLYMWKIMAIMYPTEFPQISPYYCLSTGSPREPLKAYMGMLNNKDFRWRAVLTLASTCCSLADFSGIPNIKNLVALEICMPQANQSQTPQGVITKKQASLQDGSVRGWVEMWQFTTALQHLRILRIYHQHELTVAALRSLRELPELQLVIAYGCDKITKQISGHRKPANNILPIEGWSASRLDWRPRDKALADLGPLLDVYKSNLETDPDADGQQKQLSTLDTNLPILEFQLPTANHNNPERVAQRALYRPKSVVFFTRDPAMQRLDHEKKERNRGKKRSEPVEGPNPRVRKAVMKDRGRDISMTLNDFF</sequence>
<dbReference type="AlphaFoldDB" id="A0A1F5LZJ7"/>
<dbReference type="GeneID" id="34571558"/>
<evidence type="ECO:0000313" key="3">
    <source>
        <dbReference type="Proteomes" id="UP000177622"/>
    </source>
</evidence>
<dbReference type="RefSeq" id="XP_022493882.1">
    <property type="nucleotide sequence ID" value="XM_022626824.1"/>
</dbReference>
<name>A0A1F5LZJ7_PENAI</name>
<comment type="caution">
    <text evidence="2">The sequence shown here is derived from an EMBL/GenBank/DDBJ whole genome shotgun (WGS) entry which is preliminary data.</text>
</comment>
<keyword evidence="3" id="KW-1185">Reference proteome</keyword>
<organism evidence="2 3">
    <name type="scientific">Penicillium arizonense</name>
    <dbReference type="NCBI Taxonomy" id="1835702"/>
    <lineage>
        <taxon>Eukaryota</taxon>
        <taxon>Fungi</taxon>
        <taxon>Dikarya</taxon>
        <taxon>Ascomycota</taxon>
        <taxon>Pezizomycotina</taxon>
        <taxon>Eurotiomycetes</taxon>
        <taxon>Eurotiomycetidae</taxon>
        <taxon>Eurotiales</taxon>
        <taxon>Aspergillaceae</taxon>
        <taxon>Penicillium</taxon>
    </lineage>
</organism>
<dbReference type="EMBL" id="LXJU01000001">
    <property type="protein sequence ID" value="OGE58459.1"/>
    <property type="molecule type" value="Genomic_DNA"/>
</dbReference>
<dbReference type="Proteomes" id="UP000177622">
    <property type="component" value="Unassembled WGS sequence"/>
</dbReference>
<dbReference type="OrthoDB" id="5273928at2759"/>
<protein>
    <submittedName>
        <fullName evidence="2">Uncharacterized protein</fullName>
    </submittedName>
</protein>
<gene>
    <name evidence="2" type="ORF">PENARI_c001G08837</name>
</gene>
<accession>A0A1F5LZJ7</accession>
<evidence type="ECO:0000313" key="2">
    <source>
        <dbReference type="EMBL" id="OGE58459.1"/>
    </source>
</evidence>
<reference evidence="2 3" key="1">
    <citation type="journal article" date="2016" name="Sci. Rep.">
        <title>Penicillium arizonense, a new, genome sequenced fungal species, reveals a high chemical diversity in secreted metabolites.</title>
        <authorList>
            <person name="Grijseels S."/>
            <person name="Nielsen J.C."/>
            <person name="Randelovic M."/>
            <person name="Nielsen J."/>
            <person name="Nielsen K.F."/>
            <person name="Workman M."/>
            <person name="Frisvad J.C."/>
        </authorList>
    </citation>
    <scope>NUCLEOTIDE SEQUENCE [LARGE SCALE GENOMIC DNA]</scope>
    <source>
        <strain evidence="2 3">CBS 141311</strain>
    </source>
</reference>